<protein>
    <submittedName>
        <fullName evidence="5">Serine/threonine-protein phosphatase 6 regulatory ankyrin repeat subunit C-like isoform X2</fullName>
    </submittedName>
</protein>
<feature type="repeat" description="ANK" evidence="3">
    <location>
        <begin position="138"/>
        <end position="171"/>
    </location>
</feature>
<organism evidence="5 6">
    <name type="scientific">Octopus vulgaris</name>
    <name type="common">Common octopus</name>
    <dbReference type="NCBI Taxonomy" id="6645"/>
    <lineage>
        <taxon>Eukaryota</taxon>
        <taxon>Metazoa</taxon>
        <taxon>Spiralia</taxon>
        <taxon>Lophotrochozoa</taxon>
        <taxon>Mollusca</taxon>
        <taxon>Cephalopoda</taxon>
        <taxon>Coleoidea</taxon>
        <taxon>Octopodiformes</taxon>
        <taxon>Octopoda</taxon>
        <taxon>Incirrata</taxon>
        <taxon>Octopodidae</taxon>
        <taxon>Octopus</taxon>
    </lineage>
</organism>
<evidence type="ECO:0000313" key="5">
    <source>
        <dbReference type="EMBL" id="CAJ1099316.1"/>
    </source>
</evidence>
<feature type="repeat" description="ANK" evidence="3">
    <location>
        <begin position="34"/>
        <end position="67"/>
    </location>
</feature>
<evidence type="ECO:0000256" key="3">
    <source>
        <dbReference type="PROSITE-ProRule" id="PRU00023"/>
    </source>
</evidence>
<dbReference type="PROSITE" id="PS50017">
    <property type="entry name" value="DEATH_DOMAIN"/>
    <property type="match status" value="2"/>
</dbReference>
<evidence type="ECO:0000313" key="6">
    <source>
        <dbReference type="Proteomes" id="UP001162480"/>
    </source>
</evidence>
<comment type="caution">
    <text evidence="5">The sequence shown here is derived from an EMBL/GenBank/DDBJ whole genome shotgun (WGS) entry which is preliminary data.</text>
</comment>
<dbReference type="SUPFAM" id="SSF48403">
    <property type="entry name" value="Ankyrin repeat"/>
    <property type="match status" value="1"/>
</dbReference>
<dbReference type="Gene3D" id="1.25.40.20">
    <property type="entry name" value="Ankyrin repeat-containing domain"/>
    <property type="match status" value="2"/>
</dbReference>
<dbReference type="InterPro" id="IPR036770">
    <property type="entry name" value="Ankyrin_rpt-contain_sf"/>
</dbReference>
<keyword evidence="2 3" id="KW-0040">ANK repeat</keyword>
<dbReference type="PANTHER" id="PTHR24198:SF165">
    <property type="entry name" value="ANKYRIN REPEAT-CONTAINING PROTEIN-RELATED"/>
    <property type="match status" value="1"/>
</dbReference>
<dbReference type="PANTHER" id="PTHR24198">
    <property type="entry name" value="ANKYRIN REPEAT AND PROTEIN KINASE DOMAIN-CONTAINING PROTEIN"/>
    <property type="match status" value="1"/>
</dbReference>
<feature type="repeat" description="ANK" evidence="3">
    <location>
        <begin position="69"/>
        <end position="101"/>
    </location>
</feature>
<sequence length="340" mass="38641">MADFRQKIRNGDVEGIQKLVKKDPTIINKPIDGLGRTPLMIACEVGADRRIIDILIKAGPELGAKDRWGGCTALHYAVSRNHLQAVELLLSRGSNVNEKTIHGNTPLHLAARSSPEWTDGVKAIMKEEAVEVNPRDEDGQTPLHFACWLGYLHTVDLLLGHNGIDANVVNNNGDTPLHKAVRRRNYKVVCAMLKQIISQIVEPQQNLASSSNILHLITLWRELGIESVQLEIIRYDYPYNTVEQSFQMLRRWFTRCDPEKRTHKTLREALEKGRELGIKQVDLNIIKSDFPNDTAEQSFQMLYKWFQCCDPANRTLKTLTEALEEIECFDALEHLSLDTN</sequence>
<dbReference type="Gene3D" id="1.10.533.10">
    <property type="entry name" value="Death Domain, Fas"/>
    <property type="match status" value="2"/>
</dbReference>
<dbReference type="CDD" id="cd01670">
    <property type="entry name" value="Death"/>
    <property type="match status" value="2"/>
</dbReference>
<keyword evidence="6" id="KW-1185">Reference proteome</keyword>
<proteinExistence type="predicted"/>
<accession>A0AA36MJ35</accession>
<reference evidence="5" key="1">
    <citation type="submission" date="2023-08" db="EMBL/GenBank/DDBJ databases">
        <authorList>
            <person name="Alioto T."/>
            <person name="Alioto T."/>
            <person name="Gomez Garrido J."/>
        </authorList>
    </citation>
    <scope>NUCLEOTIDE SEQUENCE</scope>
</reference>
<evidence type="ECO:0000256" key="1">
    <source>
        <dbReference type="ARBA" id="ARBA00022737"/>
    </source>
</evidence>
<evidence type="ECO:0000259" key="4">
    <source>
        <dbReference type="PROSITE" id="PS50017"/>
    </source>
</evidence>
<dbReference type="SUPFAM" id="SSF47986">
    <property type="entry name" value="DEATH domain"/>
    <property type="match status" value="2"/>
</dbReference>
<dbReference type="Pfam" id="PF00531">
    <property type="entry name" value="Death"/>
    <property type="match status" value="1"/>
</dbReference>
<dbReference type="PROSITE" id="PS50088">
    <property type="entry name" value="ANK_REPEAT"/>
    <property type="match status" value="3"/>
</dbReference>
<feature type="domain" description="Death" evidence="4">
    <location>
        <begin position="219"/>
        <end position="272"/>
    </location>
</feature>
<gene>
    <name evidence="5" type="ORF">OCTVUL_1B018512</name>
</gene>
<dbReference type="Pfam" id="PF12796">
    <property type="entry name" value="Ank_2"/>
    <property type="match status" value="2"/>
</dbReference>
<evidence type="ECO:0000256" key="2">
    <source>
        <dbReference type="ARBA" id="ARBA00023043"/>
    </source>
</evidence>
<keyword evidence="1" id="KW-0677">Repeat</keyword>
<dbReference type="InterPro" id="IPR002110">
    <property type="entry name" value="Ankyrin_rpt"/>
</dbReference>
<dbReference type="GO" id="GO:0007165">
    <property type="term" value="P:signal transduction"/>
    <property type="evidence" value="ECO:0007669"/>
    <property type="project" value="InterPro"/>
</dbReference>
<dbReference type="EMBL" id="CATOCA020000001">
    <property type="protein sequence ID" value="CAJ1099316.1"/>
    <property type="molecule type" value="Genomic_DNA"/>
</dbReference>
<feature type="domain" description="Death" evidence="4">
    <location>
        <begin position="273"/>
        <end position="339"/>
    </location>
</feature>
<name>A0AA36MJ35_OCTVU</name>
<dbReference type="SMART" id="SM00248">
    <property type="entry name" value="ANK"/>
    <property type="match status" value="5"/>
</dbReference>
<dbReference type="PROSITE" id="PS50297">
    <property type="entry name" value="ANK_REP_REGION"/>
    <property type="match status" value="3"/>
</dbReference>
<dbReference type="InterPro" id="IPR011029">
    <property type="entry name" value="DEATH-like_dom_sf"/>
</dbReference>
<dbReference type="AlphaFoldDB" id="A0AA36MJ35"/>
<dbReference type="InterPro" id="IPR000488">
    <property type="entry name" value="Death_dom"/>
</dbReference>
<dbReference type="Proteomes" id="UP001162480">
    <property type="component" value="Unassembled WGS sequence"/>
</dbReference>